<evidence type="ECO:0000313" key="2">
    <source>
        <dbReference type="Proteomes" id="UP001219355"/>
    </source>
</evidence>
<organism evidence="1 2">
    <name type="scientific">Emydomyces testavorans</name>
    <dbReference type="NCBI Taxonomy" id="2070801"/>
    <lineage>
        <taxon>Eukaryota</taxon>
        <taxon>Fungi</taxon>
        <taxon>Dikarya</taxon>
        <taxon>Ascomycota</taxon>
        <taxon>Pezizomycotina</taxon>
        <taxon>Eurotiomycetes</taxon>
        <taxon>Eurotiomycetidae</taxon>
        <taxon>Onygenales</taxon>
        <taxon>Nannizziopsiaceae</taxon>
        <taxon>Emydomyces</taxon>
    </lineage>
</organism>
<protein>
    <submittedName>
        <fullName evidence="1">Uncharacterized protein</fullName>
    </submittedName>
</protein>
<accession>A0AAF0DJS4</accession>
<dbReference type="EMBL" id="CP120628">
    <property type="protein sequence ID" value="WEW58897.1"/>
    <property type="molecule type" value="Genomic_DNA"/>
</dbReference>
<reference evidence="1" key="1">
    <citation type="submission" date="2023-03" db="EMBL/GenBank/DDBJ databases">
        <title>Emydomyces testavorans Genome Sequence.</title>
        <authorList>
            <person name="Hoyer L."/>
        </authorList>
    </citation>
    <scope>NUCLEOTIDE SEQUENCE</scope>
    <source>
        <strain evidence="1">16-2883</strain>
    </source>
</reference>
<evidence type="ECO:0000313" key="1">
    <source>
        <dbReference type="EMBL" id="WEW58897.1"/>
    </source>
</evidence>
<keyword evidence="2" id="KW-1185">Reference proteome</keyword>
<proteinExistence type="predicted"/>
<name>A0AAF0DJS4_9EURO</name>
<dbReference type="AlphaFoldDB" id="A0AAF0DJS4"/>
<dbReference type="Proteomes" id="UP001219355">
    <property type="component" value="Chromosome 2"/>
</dbReference>
<gene>
    <name evidence="1" type="ORF">PRK78_004365</name>
</gene>
<sequence>MSDKQSPEAVFNSLRTLVHQLRPKPQTYPYDPEHPQNLSDAVRITFECLTNAVAYSTITLADDGTEQVQDFILMQHEINYIPITVTRTGFDSYQFLVRPLTDEAAKKIKQGDPIPSGDKWYRESKEITNGTNFDVELIQSIPPHTGTLANFSASTSTSFDASAGFMGEAPSATLSESTSMACTVSYSTPSVSVDDHSDLTFVDKVFVMNPVGPAWSGITGQPLGPGRLNDPGRDLFSTTVSELWCIPDDKTGKRDKLGTTSRHFEIKMTAYKYLKHDERTHWGIDRPDEEVVLTNTVSYLEALATLAIKYLRVSLIVWE</sequence>